<organism evidence="4 5">
    <name type="scientific">Candidatus Dojkabacteria bacterium</name>
    <dbReference type="NCBI Taxonomy" id="2099670"/>
    <lineage>
        <taxon>Bacteria</taxon>
        <taxon>Candidatus Dojkabacteria</taxon>
    </lineage>
</organism>
<dbReference type="GO" id="GO:0016787">
    <property type="term" value="F:hydrolase activity"/>
    <property type="evidence" value="ECO:0007669"/>
    <property type="project" value="UniProtKB-KW"/>
</dbReference>
<keyword evidence="3" id="KW-1133">Transmembrane helix</keyword>
<gene>
    <name evidence="4" type="ORF">D6810_02630</name>
</gene>
<dbReference type="InterPro" id="IPR005754">
    <property type="entry name" value="Sortase"/>
</dbReference>
<name>A0A3M0Z1S2_9BACT</name>
<dbReference type="NCBIfam" id="TIGR01076">
    <property type="entry name" value="sortase_fam"/>
    <property type="match status" value="1"/>
</dbReference>
<keyword evidence="3" id="KW-0812">Transmembrane</keyword>
<feature type="compositionally biased region" description="Basic and acidic residues" evidence="2">
    <location>
        <begin position="81"/>
        <end position="106"/>
    </location>
</feature>
<evidence type="ECO:0000256" key="1">
    <source>
        <dbReference type="ARBA" id="ARBA00022801"/>
    </source>
</evidence>
<comment type="caution">
    <text evidence="4">The sequence shown here is derived from an EMBL/GenBank/DDBJ whole genome shotgun (WGS) entry which is preliminary data.</text>
</comment>
<dbReference type="InterPro" id="IPR023365">
    <property type="entry name" value="Sortase_dom-sf"/>
</dbReference>
<evidence type="ECO:0000313" key="4">
    <source>
        <dbReference type="EMBL" id="RMD76905.1"/>
    </source>
</evidence>
<dbReference type="Proteomes" id="UP000269410">
    <property type="component" value="Unassembled WGS sequence"/>
</dbReference>
<feature type="region of interest" description="Disordered" evidence="2">
    <location>
        <begin position="71"/>
        <end position="115"/>
    </location>
</feature>
<keyword evidence="1" id="KW-0378">Hydrolase</keyword>
<dbReference type="Pfam" id="PF04203">
    <property type="entry name" value="Sortase"/>
    <property type="match status" value="1"/>
</dbReference>
<dbReference type="SUPFAM" id="SSF63817">
    <property type="entry name" value="Sortase"/>
    <property type="match status" value="1"/>
</dbReference>
<keyword evidence="3" id="KW-0472">Membrane</keyword>
<evidence type="ECO:0000256" key="3">
    <source>
        <dbReference type="SAM" id="Phobius"/>
    </source>
</evidence>
<reference evidence="4 5" key="1">
    <citation type="submission" date="2018-10" db="EMBL/GenBank/DDBJ databases">
        <title>Thermophilic Lithotrophy and Phototrophy in an Intertidal, Iron-rich, Geothermal Spring.</title>
        <authorList>
            <person name="Ward L.M."/>
            <person name="Idei A."/>
            <person name="Nakagawa M."/>
            <person name="Ueno Y."/>
            <person name="Fischer W."/>
            <person name="Mcglynn S.E."/>
        </authorList>
    </citation>
    <scope>NUCLEOTIDE SEQUENCE [LARGE SCALE GENOMIC DNA]</scope>
    <source>
        <strain evidence="4">J137</strain>
    </source>
</reference>
<evidence type="ECO:0000313" key="5">
    <source>
        <dbReference type="Proteomes" id="UP000269410"/>
    </source>
</evidence>
<evidence type="ECO:0000256" key="2">
    <source>
        <dbReference type="SAM" id="MobiDB-lite"/>
    </source>
</evidence>
<proteinExistence type="predicted"/>
<dbReference type="Gene3D" id="2.40.260.10">
    <property type="entry name" value="Sortase"/>
    <property type="match status" value="1"/>
</dbReference>
<accession>A0A3M0Z1S2</accession>
<dbReference type="EMBL" id="RFKV01000084">
    <property type="protein sequence ID" value="RMD76905.1"/>
    <property type="molecule type" value="Genomic_DNA"/>
</dbReference>
<feature type="transmembrane region" description="Helical" evidence="3">
    <location>
        <begin position="12"/>
        <end position="33"/>
    </location>
</feature>
<protein>
    <submittedName>
        <fullName evidence="4">Sortase</fullName>
    </submittedName>
</protein>
<dbReference type="AlphaFoldDB" id="A0A3M0Z1S2"/>
<sequence>MEAPKEERSTMVILVGIVLVCAVMLLALVKNILDTVGPALNEVLSKTTYLFKVSSTDYNFDVDADVSGDSMSNNDALQDASKAKADNTPKQDKPPAKSDENKDGEKSNQSTGLVASSSSDLNYNFVIPEIRKVEYDKKYFPDAILDDAKLLALANPSKAINVSDISISIPKARISSPAYQGYNSEELLNKGFWISPTSHTLGKGEVVMLCHRRHFGPYDPRSCWYLDSVKKGDDVFVRVDGVELKYKVVGTNIFSAEDPLIYSISPNEDLIKIVTCHPLYSNAQRFVVLAKRVK</sequence>